<evidence type="ECO:0000313" key="2">
    <source>
        <dbReference type="EMBL" id="NNJ25196.1"/>
    </source>
</evidence>
<protein>
    <recommendedName>
        <fullName evidence="4">DUF3592 domain-containing protein</fullName>
    </recommendedName>
</protein>
<dbReference type="RefSeq" id="WP_171184936.1">
    <property type="nucleotide sequence ID" value="NZ_WTPX01000028.1"/>
</dbReference>
<feature type="transmembrane region" description="Helical" evidence="1">
    <location>
        <begin position="336"/>
        <end position="354"/>
    </location>
</feature>
<feature type="transmembrane region" description="Helical" evidence="1">
    <location>
        <begin position="218"/>
        <end position="237"/>
    </location>
</feature>
<evidence type="ECO:0000256" key="1">
    <source>
        <dbReference type="SAM" id="Phobius"/>
    </source>
</evidence>
<name>A0ABX1VB77_9PLAN</name>
<accession>A0ABX1VB77</accession>
<keyword evidence="1" id="KW-1133">Transmembrane helix</keyword>
<dbReference type="Proteomes" id="UP000609651">
    <property type="component" value="Unassembled WGS sequence"/>
</dbReference>
<keyword evidence="3" id="KW-1185">Reference proteome</keyword>
<reference evidence="2 3" key="1">
    <citation type="journal article" date="2020" name="Syst. Appl. Microbiol.">
        <title>Alienimonas chondri sp. nov., a novel planctomycete isolated from the biofilm of the red alga Chondrus crispus.</title>
        <authorList>
            <person name="Vitorino I."/>
            <person name="Albuquerque L."/>
            <person name="Wiegand S."/>
            <person name="Kallscheuer N."/>
            <person name="da Costa M.S."/>
            <person name="Lobo-da-Cunha A."/>
            <person name="Jogler C."/>
            <person name="Lage O.M."/>
        </authorList>
    </citation>
    <scope>NUCLEOTIDE SEQUENCE [LARGE SCALE GENOMIC DNA]</scope>
    <source>
        <strain evidence="2 3">LzC2</strain>
    </source>
</reference>
<sequence length="364" mass="40389">MTDESPACPVTTAARVRLALGRLLGPWGWASAILGTLIATFPGQIYQTPPAPELSGAGRGERTLTEEEEAILAVERHAAFSVSLDRPSGIHAAHLRSVEIGFDGPASSDELAQQYLRRDLHLPIRGYYAPPPKPDWVWEIDAPLVGLSLSRKYDFQGPRFSSRVANATAPTAWKTIDATVGIVWFLLAPLLWTLVRIGQAWRHGWPLPKPFGRWRRAVRPWAVTFGLLGAGLLWLGGTKNAGQSFGETRLSMDLRRDAYSPSHPRFVRLSVAHPLPPAVVPAGLEYPREGPVGWYWGDRQRGLLLERRNASQGVLARFPTRADNPRRGESLTSLDLSLWYVLLPAALWSGVVLWRTRPERMRSA</sequence>
<comment type="caution">
    <text evidence="2">The sequence shown here is derived from an EMBL/GenBank/DDBJ whole genome shotgun (WGS) entry which is preliminary data.</text>
</comment>
<dbReference type="EMBL" id="WTPX01000028">
    <property type="protein sequence ID" value="NNJ25196.1"/>
    <property type="molecule type" value="Genomic_DNA"/>
</dbReference>
<gene>
    <name evidence="2" type="ORF">LzC2_12640</name>
</gene>
<keyword evidence="1" id="KW-0472">Membrane</keyword>
<proteinExistence type="predicted"/>
<feature type="transmembrane region" description="Helical" evidence="1">
    <location>
        <begin position="178"/>
        <end position="197"/>
    </location>
</feature>
<keyword evidence="1" id="KW-0812">Transmembrane</keyword>
<evidence type="ECO:0008006" key="4">
    <source>
        <dbReference type="Google" id="ProtNLM"/>
    </source>
</evidence>
<evidence type="ECO:0000313" key="3">
    <source>
        <dbReference type="Proteomes" id="UP000609651"/>
    </source>
</evidence>
<organism evidence="2 3">
    <name type="scientific">Alienimonas chondri</name>
    <dbReference type="NCBI Taxonomy" id="2681879"/>
    <lineage>
        <taxon>Bacteria</taxon>
        <taxon>Pseudomonadati</taxon>
        <taxon>Planctomycetota</taxon>
        <taxon>Planctomycetia</taxon>
        <taxon>Planctomycetales</taxon>
        <taxon>Planctomycetaceae</taxon>
        <taxon>Alienimonas</taxon>
    </lineage>
</organism>